<evidence type="ECO:0000256" key="2">
    <source>
        <dbReference type="ARBA" id="ARBA00022723"/>
    </source>
</evidence>
<dbReference type="PROSITE" id="PS51891">
    <property type="entry name" value="CENP_V_GFA"/>
    <property type="match status" value="1"/>
</dbReference>
<name>A0A1C3HCM8_SERMA</name>
<dbReference type="Proteomes" id="UP000320710">
    <property type="component" value="Unassembled WGS sequence"/>
</dbReference>
<comment type="similarity">
    <text evidence="1">Belongs to the Gfa family.</text>
</comment>
<evidence type="ECO:0000256" key="3">
    <source>
        <dbReference type="ARBA" id="ARBA00022833"/>
    </source>
</evidence>
<organism evidence="5">
    <name type="scientific">Serratia marcescens</name>
    <dbReference type="NCBI Taxonomy" id="615"/>
    <lineage>
        <taxon>Bacteria</taxon>
        <taxon>Pseudomonadati</taxon>
        <taxon>Pseudomonadota</taxon>
        <taxon>Gammaproteobacteria</taxon>
        <taxon>Enterobacterales</taxon>
        <taxon>Yersiniaceae</taxon>
        <taxon>Serratia</taxon>
    </lineage>
</organism>
<dbReference type="Pfam" id="PF04828">
    <property type="entry name" value="GFA"/>
    <property type="match status" value="1"/>
</dbReference>
<dbReference type="GeneID" id="98187984"/>
<evidence type="ECO:0000259" key="4">
    <source>
        <dbReference type="PROSITE" id="PS51891"/>
    </source>
</evidence>
<feature type="domain" description="CENP-V/GFA" evidence="4">
    <location>
        <begin position="3"/>
        <end position="112"/>
    </location>
</feature>
<dbReference type="InterPro" id="IPR006913">
    <property type="entry name" value="CENP-V/GFA"/>
</dbReference>
<dbReference type="AlphaFoldDB" id="A0A1C3HCM8"/>
<dbReference type="Gene3D" id="2.170.150.70">
    <property type="match status" value="1"/>
</dbReference>
<protein>
    <submittedName>
        <fullName evidence="5">Glutathione-dependent formaldehyde-activating enzyme</fullName>
    </submittedName>
</protein>
<reference evidence="6 7" key="3">
    <citation type="submission" date="2019-07" db="EMBL/GenBank/DDBJ databases">
        <title>Investigation of anaerobic lignin degradation for improved lignocellulosic biofuels.</title>
        <authorList>
            <person name="Deangelis K.PhD."/>
        </authorList>
    </citation>
    <scope>NUCLEOTIDE SEQUENCE [LARGE SCALE GENOMIC DNA]</scope>
    <source>
        <strain evidence="6 7">106R</strain>
    </source>
</reference>
<dbReference type="GO" id="GO:0016846">
    <property type="term" value="F:carbon-sulfur lyase activity"/>
    <property type="evidence" value="ECO:0007669"/>
    <property type="project" value="InterPro"/>
</dbReference>
<dbReference type="GO" id="GO:0046872">
    <property type="term" value="F:metal ion binding"/>
    <property type="evidence" value="ECO:0007669"/>
    <property type="project" value="UniProtKB-KW"/>
</dbReference>
<evidence type="ECO:0000313" key="7">
    <source>
        <dbReference type="Proteomes" id="UP000320710"/>
    </source>
</evidence>
<dbReference type="EMBL" id="LT575490">
    <property type="protein sequence ID" value="SAY42798.1"/>
    <property type="molecule type" value="Genomic_DNA"/>
</dbReference>
<dbReference type="PANTHER" id="PTHR28620">
    <property type="entry name" value="CENTROMERE PROTEIN V"/>
    <property type="match status" value="1"/>
</dbReference>
<evidence type="ECO:0000313" key="6">
    <source>
        <dbReference type="EMBL" id="TQI84688.1"/>
    </source>
</evidence>
<reference evidence="5" key="1">
    <citation type="submission" date="2016-05" db="EMBL/GenBank/DDBJ databases">
        <authorList>
            <person name="Cock P.J.A."/>
            <person name="Cock P.J.A."/>
        </authorList>
    </citation>
    <scope>NUCLEOTIDE SEQUENCE</scope>
    <source>
        <strain evidence="5">PWN146_assembly</strain>
    </source>
</reference>
<accession>A0A1C3HCM8</accession>
<keyword evidence="3" id="KW-0862">Zinc</keyword>
<dbReference type="InterPro" id="IPR011057">
    <property type="entry name" value="Mss4-like_sf"/>
</dbReference>
<dbReference type="PANTHER" id="PTHR28620:SF1">
    <property type="entry name" value="CENP-V_GFA DOMAIN-CONTAINING PROTEIN"/>
    <property type="match status" value="1"/>
</dbReference>
<sequence length="116" mass="12495">MSFQGSCHCGAVTFSVDAELPTEALSCNCSICRRKGLLLSFFPISAFTLNSGQDQLSTYTFNHHKIRHQFCRVCGAQPFAYGTAPDGAAMCAVNLRCVPDVALDALQIHTYDGASV</sequence>
<evidence type="ECO:0000313" key="5">
    <source>
        <dbReference type="EMBL" id="SAY42798.1"/>
    </source>
</evidence>
<proteinExistence type="inferred from homology"/>
<reference evidence="6 7" key="2">
    <citation type="submission" date="2019-06" db="EMBL/GenBank/DDBJ databases">
        <authorList>
            <person name="Deangelis K."/>
            <person name="Huntemann M."/>
            <person name="Clum A."/>
            <person name="Pillay M."/>
            <person name="Palaniappan K."/>
            <person name="Varghese N."/>
            <person name="Mikhailova N."/>
            <person name="Stamatis D."/>
            <person name="Reddy T."/>
            <person name="Daum C."/>
            <person name="Shapiro N."/>
            <person name="Ivanova N."/>
            <person name="Kyrpides N."/>
            <person name="Woyke T."/>
        </authorList>
    </citation>
    <scope>NUCLEOTIDE SEQUENCE [LARGE SCALE GENOMIC DNA]</scope>
    <source>
        <strain evidence="6 7">106R</strain>
    </source>
</reference>
<dbReference type="RefSeq" id="WP_096242171.1">
    <property type="nucleotide sequence ID" value="NZ_CP060487.1"/>
</dbReference>
<keyword evidence="2" id="KW-0479">Metal-binding</keyword>
<dbReference type="InterPro" id="IPR052355">
    <property type="entry name" value="CENP-V-like"/>
</dbReference>
<gene>
    <name evidence="6" type="ORF">FHU12_2208</name>
    <name evidence="5" type="ORF">PWN146_01484</name>
</gene>
<dbReference type="SUPFAM" id="SSF51316">
    <property type="entry name" value="Mss4-like"/>
    <property type="match status" value="1"/>
</dbReference>
<dbReference type="EMBL" id="VFMJ01000001">
    <property type="protein sequence ID" value="TQI84688.1"/>
    <property type="molecule type" value="Genomic_DNA"/>
</dbReference>
<evidence type="ECO:0000256" key="1">
    <source>
        <dbReference type="ARBA" id="ARBA00005495"/>
    </source>
</evidence>